<comment type="caution">
    <text evidence="12">The sequence shown here is derived from an EMBL/GenBank/DDBJ whole genome shotgun (WGS) entry which is preliminary data.</text>
</comment>
<evidence type="ECO:0000256" key="5">
    <source>
        <dbReference type="ARBA" id="ARBA00022741"/>
    </source>
</evidence>
<dbReference type="EMBL" id="JACHVQ010000004">
    <property type="protein sequence ID" value="MBB2894152.1"/>
    <property type="molecule type" value="Genomic_DNA"/>
</dbReference>
<feature type="region of interest" description="Disordered" evidence="11">
    <location>
        <begin position="173"/>
        <end position="205"/>
    </location>
</feature>
<accession>A0A839NIC9</accession>
<comment type="caution">
    <text evidence="10">Lacks conserved residue(s) required for the propagation of feature annotation.</text>
</comment>
<gene>
    <name evidence="10" type="primary">lysS</name>
    <name evidence="12" type="ORF">FHU39_004188</name>
</gene>
<dbReference type="NCBIfam" id="TIGR00467">
    <property type="entry name" value="lysS_arch"/>
    <property type="match status" value="1"/>
</dbReference>
<proteinExistence type="inferred from homology"/>
<comment type="similarity">
    <text evidence="2 10">Belongs to the class-I aminoacyl-tRNA synthetase family.</text>
</comment>
<dbReference type="SUPFAM" id="SSF52374">
    <property type="entry name" value="Nucleotidylyl transferase"/>
    <property type="match status" value="1"/>
</dbReference>
<name>A0A839NIC9_9MICO</name>
<dbReference type="PROSITE" id="PS00178">
    <property type="entry name" value="AA_TRNA_LIGASE_I"/>
    <property type="match status" value="1"/>
</dbReference>
<dbReference type="AlphaFoldDB" id="A0A839NIC9"/>
<dbReference type="GO" id="GO:0000049">
    <property type="term" value="F:tRNA binding"/>
    <property type="evidence" value="ECO:0007669"/>
    <property type="project" value="InterPro"/>
</dbReference>
<reference evidence="12 13" key="1">
    <citation type="submission" date="2020-08" db="EMBL/GenBank/DDBJ databases">
        <title>Sequencing the genomes of 1000 actinobacteria strains.</title>
        <authorList>
            <person name="Klenk H.-P."/>
        </authorList>
    </citation>
    <scope>NUCLEOTIDE SEQUENCE [LARGE SCALE GENOMIC DNA]</scope>
    <source>
        <strain evidence="12 13">DSM 105369</strain>
    </source>
</reference>
<evidence type="ECO:0000256" key="1">
    <source>
        <dbReference type="ARBA" id="ARBA00004496"/>
    </source>
</evidence>
<evidence type="ECO:0000256" key="4">
    <source>
        <dbReference type="ARBA" id="ARBA00022598"/>
    </source>
</evidence>
<dbReference type="GO" id="GO:0006430">
    <property type="term" value="P:lysyl-tRNA aminoacylation"/>
    <property type="evidence" value="ECO:0007669"/>
    <property type="project" value="UniProtKB-UniRule"/>
</dbReference>
<dbReference type="GO" id="GO:0005524">
    <property type="term" value="F:ATP binding"/>
    <property type="evidence" value="ECO:0007669"/>
    <property type="project" value="UniProtKB-UniRule"/>
</dbReference>
<keyword evidence="5 10" id="KW-0547">Nucleotide-binding</keyword>
<evidence type="ECO:0000256" key="10">
    <source>
        <dbReference type="HAMAP-Rule" id="MF_00177"/>
    </source>
</evidence>
<evidence type="ECO:0000313" key="13">
    <source>
        <dbReference type="Proteomes" id="UP000559182"/>
    </source>
</evidence>
<feature type="compositionally biased region" description="Low complexity" evidence="11">
    <location>
        <begin position="186"/>
        <end position="198"/>
    </location>
</feature>
<evidence type="ECO:0000256" key="7">
    <source>
        <dbReference type="ARBA" id="ARBA00022917"/>
    </source>
</evidence>
<evidence type="ECO:0000256" key="8">
    <source>
        <dbReference type="ARBA" id="ARBA00023146"/>
    </source>
</evidence>
<dbReference type="Pfam" id="PF01921">
    <property type="entry name" value="tRNA-synt_1f"/>
    <property type="match status" value="1"/>
</dbReference>
<dbReference type="InterPro" id="IPR002904">
    <property type="entry name" value="Lys-tRNA-ligase"/>
</dbReference>
<keyword evidence="6 10" id="KW-0067">ATP-binding</keyword>
<dbReference type="InterPro" id="IPR042078">
    <property type="entry name" value="Lys-tRNA-ligase_SC_fold"/>
</dbReference>
<keyword evidence="3 10" id="KW-0963">Cytoplasm</keyword>
<dbReference type="InterPro" id="IPR008925">
    <property type="entry name" value="aa_tRNA-synth_I_cd-bd_sf"/>
</dbReference>
<dbReference type="Gene3D" id="1.10.10.350">
    <property type="match status" value="1"/>
</dbReference>
<dbReference type="Gene3D" id="3.40.50.620">
    <property type="entry name" value="HUPs"/>
    <property type="match status" value="2"/>
</dbReference>
<evidence type="ECO:0000256" key="6">
    <source>
        <dbReference type="ARBA" id="ARBA00022840"/>
    </source>
</evidence>
<keyword evidence="4 10" id="KW-0436">Ligase</keyword>
<protein>
    <recommendedName>
        <fullName evidence="10">Lysine--tRNA ligase</fullName>
        <ecNumber evidence="10">6.1.1.6</ecNumber>
    </recommendedName>
    <alternativeName>
        <fullName evidence="10">Lysyl-tRNA synthetase</fullName>
        <shortName evidence="10">LysRS</shortName>
    </alternativeName>
</protein>
<dbReference type="PANTHER" id="PTHR37940">
    <property type="entry name" value="LYSINE--TRNA LIGASE"/>
    <property type="match status" value="1"/>
</dbReference>
<evidence type="ECO:0000256" key="9">
    <source>
        <dbReference type="ARBA" id="ARBA00048573"/>
    </source>
</evidence>
<dbReference type="SUPFAM" id="SSF48163">
    <property type="entry name" value="An anticodon-binding domain of class I aminoacyl-tRNA synthetases"/>
    <property type="match status" value="1"/>
</dbReference>
<keyword evidence="7 10" id="KW-0648">Protein biosynthesis</keyword>
<keyword evidence="13" id="KW-1185">Reference proteome</keyword>
<dbReference type="RefSeq" id="WP_183322598.1">
    <property type="nucleotide sequence ID" value="NZ_JACHVQ010000004.1"/>
</dbReference>
<dbReference type="PANTHER" id="PTHR37940:SF1">
    <property type="entry name" value="LYSINE--TRNA LIGASE"/>
    <property type="match status" value="1"/>
</dbReference>
<keyword evidence="8 10" id="KW-0030">Aminoacyl-tRNA synthetase</keyword>
<evidence type="ECO:0000313" key="12">
    <source>
        <dbReference type="EMBL" id="MBB2894152.1"/>
    </source>
</evidence>
<evidence type="ECO:0000256" key="2">
    <source>
        <dbReference type="ARBA" id="ARBA00005594"/>
    </source>
</evidence>
<dbReference type="Gene3D" id="6.10.20.10">
    <property type="entry name" value="Lysine tRNA ligase, stem contact fold domain"/>
    <property type="match status" value="1"/>
</dbReference>
<evidence type="ECO:0000256" key="3">
    <source>
        <dbReference type="ARBA" id="ARBA00022490"/>
    </source>
</evidence>
<dbReference type="InterPro" id="IPR001412">
    <property type="entry name" value="aa-tRNA-synth_I_CS"/>
</dbReference>
<organism evidence="12 13">
    <name type="scientific">Flexivirga oryzae</name>
    <dbReference type="NCBI Taxonomy" id="1794944"/>
    <lineage>
        <taxon>Bacteria</taxon>
        <taxon>Bacillati</taxon>
        <taxon>Actinomycetota</taxon>
        <taxon>Actinomycetes</taxon>
        <taxon>Micrococcales</taxon>
        <taxon>Dermacoccaceae</taxon>
        <taxon>Flexivirga</taxon>
    </lineage>
</organism>
<feature type="short sequence motif" description="'KMSKS' region" evidence="10">
    <location>
        <begin position="319"/>
        <end position="323"/>
    </location>
</feature>
<dbReference type="EC" id="6.1.1.6" evidence="10"/>
<sequence>MTDQQRDDWVSRLADEAIAEAKAKGTKVVCASGISPSGPIHLGNLREVMTPHLVADEVRRRGIEVEHIISWDDFDRFRKVPNVPGVDSSWEEHIGKPLTDVPPPVGSAATSWAEHFRDQLERSLDELGITYRGISQTGQYLSGAYTEQILFAMSQRSEIDKVLDQYRTLGPKKAKKQPKLSEEEAAAAAEAEEGSGAAAEDDGRGESGYYPYKPYCSECGTDFTTVTAYDDATTEMTYTCQCGFTETVNLREFRHGKLVWKVDWPMRWAYEKVTFEPSGVDHQSPGSSYVVGKELAPMFGWERPLGPMYAFVGIKGMAKMSSSRGGVPVPADALRIMEPQLLRWLYARRKPAQAFSVAFDAEVERMYDEWDSLAKKVGSDKGQPGDVAAYTRATSTAIGTLPDTPRPVSYRTLASIVDLTTGDEEQTLRIVGELDADDPVASLDELRPRLTCVEHWVETQMAEEDRTVVRTSPDDGRLGALTDQEREAVAILLNGKDSQLPRLEDAWSLDGLTHQVYGVPKVQRGLAADQIVKGDKELGAAQRQFFKLLYNLLVDKDTGPRLPTLLLAIGAERVHSLLGGSPNDD</sequence>
<feature type="short sequence motif" description="'HIGH' region" evidence="10">
    <location>
        <begin position="36"/>
        <end position="44"/>
    </location>
</feature>
<dbReference type="InterPro" id="IPR014729">
    <property type="entry name" value="Rossmann-like_a/b/a_fold"/>
</dbReference>
<comment type="catalytic activity">
    <reaction evidence="9 10">
        <text>tRNA(Lys) + L-lysine + ATP = L-lysyl-tRNA(Lys) + AMP + diphosphate</text>
        <dbReference type="Rhea" id="RHEA:20792"/>
        <dbReference type="Rhea" id="RHEA-COMP:9696"/>
        <dbReference type="Rhea" id="RHEA-COMP:9697"/>
        <dbReference type="ChEBI" id="CHEBI:30616"/>
        <dbReference type="ChEBI" id="CHEBI:32551"/>
        <dbReference type="ChEBI" id="CHEBI:33019"/>
        <dbReference type="ChEBI" id="CHEBI:78442"/>
        <dbReference type="ChEBI" id="CHEBI:78529"/>
        <dbReference type="ChEBI" id="CHEBI:456215"/>
        <dbReference type="EC" id="6.1.1.6"/>
    </reaction>
</comment>
<dbReference type="GO" id="GO:0005737">
    <property type="term" value="C:cytoplasm"/>
    <property type="evidence" value="ECO:0007669"/>
    <property type="project" value="UniProtKB-SubCell"/>
</dbReference>
<evidence type="ECO:0000256" key="11">
    <source>
        <dbReference type="SAM" id="MobiDB-lite"/>
    </source>
</evidence>
<comment type="subcellular location">
    <subcellularLocation>
        <location evidence="1 10">Cytoplasm</location>
    </subcellularLocation>
</comment>
<dbReference type="Proteomes" id="UP000559182">
    <property type="component" value="Unassembled WGS sequence"/>
</dbReference>
<dbReference type="HAMAP" id="MF_00177">
    <property type="entry name" value="Lys_tRNA_synth_class1"/>
    <property type="match status" value="1"/>
</dbReference>
<dbReference type="InterPro" id="IPR020751">
    <property type="entry name" value="aa-tRNA-synth_I_codon-bd_sub2"/>
</dbReference>
<dbReference type="GO" id="GO:0004824">
    <property type="term" value="F:lysine-tRNA ligase activity"/>
    <property type="evidence" value="ECO:0007669"/>
    <property type="project" value="UniProtKB-UniRule"/>
</dbReference>